<dbReference type="Proteomes" id="UP000245702">
    <property type="component" value="Unassembled WGS sequence"/>
</dbReference>
<protein>
    <submittedName>
        <fullName evidence="1">Uncharacterized protein</fullName>
    </submittedName>
</protein>
<reference evidence="1 2" key="1">
    <citation type="submission" date="2016-01" db="EMBL/GenBank/DDBJ databases">
        <authorList>
            <person name="Brown R."/>
        </authorList>
    </citation>
    <scope>NUCLEOTIDE SEQUENCE [LARGE SCALE GENOMIC DNA]</scope>
    <source>
        <strain evidence="1">Sporomusa sphaeroides DSM 2875</strain>
    </source>
</reference>
<accession>A0ABM9W0N3</accession>
<gene>
    <name evidence="1" type="ORF">SSPH_01072</name>
</gene>
<evidence type="ECO:0000313" key="2">
    <source>
        <dbReference type="Proteomes" id="UP000245702"/>
    </source>
</evidence>
<sequence>MFYIPFTATVAKQVNLLIAYLAYIPFAQAITDSGRRSNVQQFVNFKVPAICPMHD</sequence>
<comment type="caution">
    <text evidence="1">The sequence shown here is derived from an EMBL/GenBank/DDBJ whole genome shotgun (WGS) entry which is preliminary data.</text>
</comment>
<proteinExistence type="predicted"/>
<name>A0ABM9W0N3_9FIRM</name>
<dbReference type="EMBL" id="FCOW01000004">
    <property type="protein sequence ID" value="CVK18434.1"/>
    <property type="molecule type" value="Genomic_DNA"/>
</dbReference>
<organism evidence="1 2">
    <name type="scientific">Sporomusa sphaeroides DSM 2875</name>
    <dbReference type="NCBI Taxonomy" id="1337886"/>
    <lineage>
        <taxon>Bacteria</taxon>
        <taxon>Bacillati</taxon>
        <taxon>Bacillota</taxon>
        <taxon>Negativicutes</taxon>
        <taxon>Selenomonadales</taxon>
        <taxon>Sporomusaceae</taxon>
        <taxon>Sporomusa</taxon>
    </lineage>
</organism>
<evidence type="ECO:0000313" key="1">
    <source>
        <dbReference type="EMBL" id="CVK18434.1"/>
    </source>
</evidence>
<keyword evidence="2" id="KW-1185">Reference proteome</keyword>